<protein>
    <recommendedName>
        <fullName evidence="2">NACHT domain-containing protein</fullName>
    </recommendedName>
</protein>
<keyword evidence="1" id="KW-0677">Repeat</keyword>
<dbReference type="Pfam" id="PF26640">
    <property type="entry name" value="DUF8212"/>
    <property type="match status" value="1"/>
</dbReference>
<dbReference type="OrthoDB" id="20872at2759"/>
<dbReference type="InterPro" id="IPR056884">
    <property type="entry name" value="NPHP3-like_N"/>
</dbReference>
<dbReference type="SUPFAM" id="SSF52540">
    <property type="entry name" value="P-loop containing nucleoside triphosphate hydrolases"/>
    <property type="match status" value="1"/>
</dbReference>
<dbReference type="InterPro" id="IPR007111">
    <property type="entry name" value="NACHT_NTPase"/>
</dbReference>
<evidence type="ECO:0000313" key="3">
    <source>
        <dbReference type="EMBL" id="CAG8971564.1"/>
    </source>
</evidence>
<dbReference type="Gene3D" id="3.40.50.300">
    <property type="entry name" value="P-loop containing nucleotide triphosphate hydrolases"/>
    <property type="match status" value="2"/>
</dbReference>
<evidence type="ECO:0000256" key="1">
    <source>
        <dbReference type="ARBA" id="ARBA00022737"/>
    </source>
</evidence>
<gene>
    <name evidence="3" type="ORF">HYALB_00009213</name>
</gene>
<dbReference type="EMBL" id="CAJVRM010000023">
    <property type="protein sequence ID" value="CAG8971564.1"/>
    <property type="molecule type" value="Genomic_DNA"/>
</dbReference>
<dbReference type="PANTHER" id="PTHR10622:SF10">
    <property type="entry name" value="HET DOMAIN-CONTAINING PROTEIN"/>
    <property type="match status" value="1"/>
</dbReference>
<dbReference type="Proteomes" id="UP000701801">
    <property type="component" value="Unassembled WGS sequence"/>
</dbReference>
<feature type="domain" description="NACHT" evidence="2">
    <location>
        <begin position="472"/>
        <end position="632"/>
    </location>
</feature>
<dbReference type="InterPro" id="IPR058525">
    <property type="entry name" value="DUF8212"/>
</dbReference>
<accession>A0A9N9Q1D3</accession>
<keyword evidence="4" id="KW-1185">Reference proteome</keyword>
<dbReference type="PANTHER" id="PTHR10622">
    <property type="entry name" value="HET DOMAIN-CONTAINING PROTEIN"/>
    <property type="match status" value="1"/>
</dbReference>
<dbReference type="Pfam" id="PF24883">
    <property type="entry name" value="NPHP3_N"/>
    <property type="match status" value="1"/>
</dbReference>
<evidence type="ECO:0000313" key="4">
    <source>
        <dbReference type="Proteomes" id="UP000701801"/>
    </source>
</evidence>
<comment type="caution">
    <text evidence="3">The sequence shown here is derived from an EMBL/GenBank/DDBJ whole genome shotgun (WGS) entry which is preliminary data.</text>
</comment>
<sequence>MRLLQWDNGEISLTDPLLNDKLPKYAILSHTWLPDNDQEVTFQDLKSGSGKSKPGFQKICFCGEQATKDGLRYFWVDTCCINKFDSSEVQMSINSMFRWYQKAEKCYVFLSDVSVAEDATENISHVDFVPAFRSSRWWTRGWTLQELLAPRSVEFFSYNHKRLGDKFSLDGLINDITKIPIKALRDFGISKVDVDQCISWVLKRNTRYEEDLAYSLWGMFGVSLPVLYGEGRKRAFRRLRQGAESNERETAIQELTDRLEVRHRLVLCVSKGLQTSQVAREYNDRWKGHYQDGHIFWKNTKNFGGFEQAYKEIAEELAIPVSEHHRPNYLILVRDWLNELANGPWLLILDNFDNPNLFFEPQVSSNVPNQLRISKFLPQDPQTGHQEAAILITALDSSSAVKILRLNRSILKNEQLDETKSKLLNSLRDSNMNTSRNQIENNHAETFSWIFDPEGQRPWDSFPEWLSGDSSEIYWIRGKAGSGKSTLMKFLVEADETKTYLNRSAPGHMVYSYFIWNSGSTMQRSLKGLLSSLLYQIFDEDSKIMAEALRTCPHISKAQNTNDWSIESLRSFLSSSLAFHQQPVCIFLDGLDEIASEQDSSELQGPYNLLHFIKYVLSSSKGNTKICVSSRPEPAFISELQNFPKLQFQDLTKGDVESYTRDFIRIKCSFDFEDVTEETFVDEVVRKADGVFLWVSLALQSLQRGLSSGDRPEELFNRLQKLPRRLEKLYDNIMRLLHCRTLELEDFFQNATPSYAILSHTWEKEELDCHEILNINGSHEHAKKKTGFRKITNCCKQAAEDGFEYVWIDTCCIDKTSSAELSEAINSMYVWYSNAAICYAYLVDVPLPSDPPSSSSLESSSDKVKRYSKFTASRWWTRGWTLQELLAPTSVRFFSQDWKLIGTKDFLSDLIARVTGIDAATLQGRPVAEESIAKRMSWASKRVTTRVEDIAYCLIGIFGVNLPLLYGEGEKAFVRLQEEIMKSSDDQSLFAWQVNENTENVARQSSIKLFKTDAENNKVEDLLTQRQFGPQNQLSLQDLGGFLAKSPAAFQYAGSIVPYRNWEISTPYSMTNQGLRIQLEILYLDAKDYLAILQCHYKDNFLGPLGIYIKPIVSDSGDQFARDLSHRQPVVVIPNHVSTAVLRTVYIRQEVLLPSSRDYDRTNHFLIRRLPGPEYPLVVVYPEEHWNDSQKILRPPDGRGVLLFASMPGSRTPFAVIIQTNIKSNKSSQSCYCCKVVVDDERISNHDPARWGSLLKATGERYMVEEMSGLDEHTAHAELSDQDARYKHKITAKISKETFLGQEMYVVDVSINTTTLKFSSFFATDFLSTKEGKTAKNTKYERFPVRTYEPPEIAL</sequence>
<dbReference type="InterPro" id="IPR010730">
    <property type="entry name" value="HET"/>
</dbReference>
<dbReference type="InterPro" id="IPR027417">
    <property type="entry name" value="P-loop_NTPase"/>
</dbReference>
<dbReference type="PROSITE" id="PS50837">
    <property type="entry name" value="NACHT"/>
    <property type="match status" value="1"/>
</dbReference>
<dbReference type="Pfam" id="PF06985">
    <property type="entry name" value="HET"/>
    <property type="match status" value="2"/>
</dbReference>
<name>A0A9N9Q1D3_9HELO</name>
<evidence type="ECO:0000259" key="2">
    <source>
        <dbReference type="PROSITE" id="PS50837"/>
    </source>
</evidence>
<reference evidence="3" key="1">
    <citation type="submission" date="2021-07" db="EMBL/GenBank/DDBJ databases">
        <authorList>
            <person name="Durling M."/>
        </authorList>
    </citation>
    <scope>NUCLEOTIDE SEQUENCE</scope>
</reference>
<organism evidence="3 4">
    <name type="scientific">Hymenoscyphus albidus</name>
    <dbReference type="NCBI Taxonomy" id="595503"/>
    <lineage>
        <taxon>Eukaryota</taxon>
        <taxon>Fungi</taxon>
        <taxon>Dikarya</taxon>
        <taxon>Ascomycota</taxon>
        <taxon>Pezizomycotina</taxon>
        <taxon>Leotiomycetes</taxon>
        <taxon>Helotiales</taxon>
        <taxon>Helotiaceae</taxon>
        <taxon>Hymenoscyphus</taxon>
    </lineage>
</organism>
<proteinExistence type="predicted"/>